<dbReference type="EMBL" id="CAKOGP040000347">
    <property type="protein sequence ID" value="CAJ1934624.1"/>
    <property type="molecule type" value="Genomic_DNA"/>
</dbReference>
<dbReference type="PROSITE" id="PS50106">
    <property type="entry name" value="PDZ"/>
    <property type="match status" value="1"/>
</dbReference>
<dbReference type="Pfam" id="PF00595">
    <property type="entry name" value="PDZ"/>
    <property type="match status" value="1"/>
</dbReference>
<feature type="compositionally biased region" description="Basic and acidic residues" evidence="1">
    <location>
        <begin position="252"/>
        <end position="264"/>
    </location>
</feature>
<dbReference type="InterPro" id="IPR001478">
    <property type="entry name" value="PDZ"/>
</dbReference>
<organism evidence="3 4">
    <name type="scientific">Cylindrotheca closterium</name>
    <dbReference type="NCBI Taxonomy" id="2856"/>
    <lineage>
        <taxon>Eukaryota</taxon>
        <taxon>Sar</taxon>
        <taxon>Stramenopiles</taxon>
        <taxon>Ochrophyta</taxon>
        <taxon>Bacillariophyta</taxon>
        <taxon>Bacillariophyceae</taxon>
        <taxon>Bacillariophycidae</taxon>
        <taxon>Bacillariales</taxon>
        <taxon>Bacillariaceae</taxon>
        <taxon>Cylindrotheca</taxon>
    </lineage>
</organism>
<feature type="domain" description="PDZ" evidence="2">
    <location>
        <begin position="9"/>
        <end position="63"/>
    </location>
</feature>
<name>A0AAD2FFB8_9STRA</name>
<protein>
    <recommendedName>
        <fullName evidence="2">PDZ domain-containing protein</fullName>
    </recommendedName>
</protein>
<evidence type="ECO:0000259" key="2">
    <source>
        <dbReference type="PROSITE" id="PS50106"/>
    </source>
</evidence>
<dbReference type="Proteomes" id="UP001295423">
    <property type="component" value="Unassembled WGS sequence"/>
</dbReference>
<feature type="compositionally biased region" description="Acidic residues" evidence="1">
    <location>
        <begin position="277"/>
        <end position="286"/>
    </location>
</feature>
<evidence type="ECO:0000256" key="1">
    <source>
        <dbReference type="SAM" id="MobiDB-lite"/>
    </source>
</evidence>
<keyword evidence="4" id="KW-1185">Reference proteome</keyword>
<comment type="caution">
    <text evidence="3">The sequence shown here is derived from an EMBL/GenBank/DDBJ whole genome shotgun (WGS) entry which is preliminary data.</text>
</comment>
<gene>
    <name evidence="3" type="ORF">CYCCA115_LOCUS3965</name>
</gene>
<accession>A0AAD2FFB8</accession>
<evidence type="ECO:0000313" key="3">
    <source>
        <dbReference type="EMBL" id="CAJ1934624.1"/>
    </source>
</evidence>
<evidence type="ECO:0000313" key="4">
    <source>
        <dbReference type="Proteomes" id="UP001295423"/>
    </source>
</evidence>
<dbReference type="SUPFAM" id="SSF50156">
    <property type="entry name" value="PDZ domain-like"/>
    <property type="match status" value="1"/>
</dbReference>
<dbReference type="Gene3D" id="2.30.42.10">
    <property type="match status" value="1"/>
</dbReference>
<sequence>MVAKQGMISVTLTKKSPDQKFGVDLKQDKDGTVFVKKISKSGLFHGSELEVEDKILSINGKRITKRQTLVEYMEETVDNETIEKITIVAKKPSAWGKSPTPDGEKKVFKKEIKLNPDGTPIPYELADGMGDEEEKEQIMIKATKGKDGQDVGVAFTKVGDKLFVCGISADSIFHPSKNTGGGPQLEFGDRVASVNDTNFMNYADAAFATKLLGKKSAKECVLYVEKGWEILGTGHVDPIHFDPSLARGGKARYAEPKKETKAEPESDDNGSISSDEIPSESEDEKEPEGSGVAKPDLKEVAPPPKDDTPVDGGMWWDN</sequence>
<dbReference type="InterPro" id="IPR036034">
    <property type="entry name" value="PDZ_sf"/>
</dbReference>
<feature type="region of interest" description="Disordered" evidence="1">
    <location>
        <begin position="244"/>
        <end position="318"/>
    </location>
</feature>
<dbReference type="AlphaFoldDB" id="A0AAD2FFB8"/>
<proteinExistence type="predicted"/>
<feature type="compositionally biased region" description="Basic and acidic residues" evidence="1">
    <location>
        <begin position="295"/>
        <end position="308"/>
    </location>
</feature>
<reference evidence="3" key="1">
    <citation type="submission" date="2023-08" db="EMBL/GenBank/DDBJ databases">
        <authorList>
            <person name="Audoor S."/>
            <person name="Bilcke G."/>
        </authorList>
    </citation>
    <scope>NUCLEOTIDE SEQUENCE</scope>
</reference>